<dbReference type="Pfam" id="PF05641">
    <property type="entry name" value="Agenet"/>
    <property type="match status" value="1"/>
</dbReference>
<dbReference type="InterPro" id="IPR014002">
    <property type="entry name" value="Agenet_dom_plant"/>
</dbReference>
<comment type="caution">
    <text evidence="2">The sequence shown here is derived from an EMBL/GenBank/DDBJ whole genome shotgun (WGS) entry which is preliminary data.</text>
</comment>
<dbReference type="EMBL" id="JAPFFM010000015">
    <property type="protein sequence ID" value="KAJ6709709.1"/>
    <property type="molecule type" value="Genomic_DNA"/>
</dbReference>
<gene>
    <name evidence="2" type="ORF">OIU74_010751</name>
</gene>
<dbReference type="InterPro" id="IPR008395">
    <property type="entry name" value="Agenet-like_dom"/>
</dbReference>
<feature type="domain" description="Agenet" evidence="1">
    <location>
        <begin position="90"/>
        <end position="147"/>
    </location>
</feature>
<protein>
    <submittedName>
        <fullName evidence="2">AGENET DOMAIN-CONTAINING PROTEIN-RELATED</fullName>
    </submittedName>
</protein>
<organism evidence="2 3">
    <name type="scientific">Salix koriyanagi</name>
    <dbReference type="NCBI Taxonomy" id="2511006"/>
    <lineage>
        <taxon>Eukaryota</taxon>
        <taxon>Viridiplantae</taxon>
        <taxon>Streptophyta</taxon>
        <taxon>Embryophyta</taxon>
        <taxon>Tracheophyta</taxon>
        <taxon>Spermatophyta</taxon>
        <taxon>Magnoliopsida</taxon>
        <taxon>eudicotyledons</taxon>
        <taxon>Gunneridae</taxon>
        <taxon>Pentapetalae</taxon>
        <taxon>rosids</taxon>
        <taxon>fabids</taxon>
        <taxon>Malpighiales</taxon>
        <taxon>Salicaceae</taxon>
        <taxon>Saliceae</taxon>
        <taxon>Salix</taxon>
    </lineage>
</organism>
<evidence type="ECO:0000313" key="2">
    <source>
        <dbReference type="EMBL" id="KAJ6709709.1"/>
    </source>
</evidence>
<keyword evidence="3" id="KW-1185">Reference proteome</keyword>
<name>A0A9Q0YSW8_9ROSI</name>
<accession>A0A9Q0YSW8</accession>
<dbReference type="CDD" id="cd20405">
    <property type="entry name" value="Tudor_Agenet_AtDUF_rpt1_3"/>
    <property type="match status" value="1"/>
</dbReference>
<evidence type="ECO:0000259" key="1">
    <source>
        <dbReference type="SMART" id="SM00743"/>
    </source>
</evidence>
<dbReference type="Proteomes" id="UP001151752">
    <property type="component" value="Chromosome 2"/>
</dbReference>
<evidence type="ECO:0000313" key="3">
    <source>
        <dbReference type="Proteomes" id="UP001151752"/>
    </source>
</evidence>
<dbReference type="SMART" id="SM00743">
    <property type="entry name" value="Agenet"/>
    <property type="match status" value="2"/>
</dbReference>
<dbReference type="PANTHER" id="PTHR31917:SF147">
    <property type="entry name" value="AGENET DOMAIN-CONTAINING PROTEIN"/>
    <property type="match status" value="1"/>
</dbReference>
<dbReference type="PANTHER" id="PTHR31917">
    <property type="entry name" value="AGENET DOMAIN-CONTAINING PROTEIN-RELATED"/>
    <property type="match status" value="1"/>
</dbReference>
<dbReference type="Gene3D" id="2.30.30.140">
    <property type="match status" value="1"/>
</dbReference>
<reference evidence="2" key="2">
    <citation type="journal article" date="2023" name="Int. J. Mol. Sci.">
        <title>De Novo Assembly and Annotation of 11 Diverse Shrub Willow (Salix) Genomes Reveals Novel Gene Organization in Sex-Linked Regions.</title>
        <authorList>
            <person name="Hyden B."/>
            <person name="Feng K."/>
            <person name="Yates T.B."/>
            <person name="Jawdy S."/>
            <person name="Cereghino C."/>
            <person name="Smart L.B."/>
            <person name="Muchero W."/>
        </authorList>
    </citation>
    <scope>NUCLEOTIDE SEQUENCE</scope>
    <source>
        <tissue evidence="2">Shoot tip</tissue>
    </source>
</reference>
<dbReference type="AlphaFoldDB" id="A0A9Q0YSW8"/>
<feature type="domain" description="Agenet" evidence="1">
    <location>
        <begin position="11"/>
        <end position="86"/>
    </location>
</feature>
<sequence length="213" mass="23970">MAVFKEFRVTMQFRVNQKVEIRTQESGFHGSWMRATVIDSSKQSYHVQYDNLLHLEDGAEKLVEVTLTPTNTVSSSRLRPLPPAISFGVFDFSYGLCVDVYDKGSWREGVIFDHEDGSSERVVLLLESGKDIKTKIESFRISQEWDVHTGVWNPKGTWPLIGLFEGCEKDQSVPDGTRMIVDSIPRENPLIDHEGGGMVVNAVDSDCVVFGKL</sequence>
<reference evidence="2" key="1">
    <citation type="submission" date="2022-11" db="EMBL/GenBank/DDBJ databases">
        <authorList>
            <person name="Hyden B.L."/>
            <person name="Feng K."/>
            <person name="Yates T."/>
            <person name="Jawdy S."/>
            <person name="Smart L.B."/>
            <person name="Muchero W."/>
        </authorList>
    </citation>
    <scope>NUCLEOTIDE SEQUENCE</scope>
    <source>
        <tissue evidence="2">Shoot tip</tissue>
    </source>
</reference>
<proteinExistence type="predicted"/>